<name>A0A182FNG6_ANOAL</name>
<proteinExistence type="predicted"/>
<reference evidence="2" key="2">
    <citation type="submission" date="2022-08" db="UniProtKB">
        <authorList>
            <consortium name="EnsemblMetazoa"/>
        </authorList>
    </citation>
    <scope>IDENTIFICATION</scope>
    <source>
        <strain evidence="2">STECLA/ALBI9_A</strain>
    </source>
</reference>
<dbReference type="VEuPathDB" id="VectorBase:AALB008079"/>
<feature type="region of interest" description="Disordered" evidence="1">
    <location>
        <begin position="49"/>
        <end position="92"/>
    </location>
</feature>
<evidence type="ECO:0000256" key="1">
    <source>
        <dbReference type="SAM" id="MobiDB-lite"/>
    </source>
</evidence>
<dbReference type="AlphaFoldDB" id="A0A182FNG6"/>
<reference evidence="2 3" key="1">
    <citation type="journal article" date="2017" name="G3 (Bethesda)">
        <title>The Physical Genome Mapping of Anopheles albimanus Corrected Scaffold Misassemblies and Identified Interarm Rearrangements in Genus Anopheles.</title>
        <authorList>
            <person name="Artemov G.N."/>
            <person name="Peery A.N."/>
            <person name="Jiang X."/>
            <person name="Tu Z."/>
            <person name="Stegniy V.N."/>
            <person name="Sharakhova M.V."/>
            <person name="Sharakhov I.V."/>
        </authorList>
    </citation>
    <scope>NUCLEOTIDE SEQUENCE [LARGE SCALE GENOMIC DNA]</scope>
    <source>
        <strain evidence="2 3">ALBI9_A</strain>
    </source>
</reference>
<dbReference type="EnsemblMetazoa" id="AALB008079-RA">
    <property type="protein sequence ID" value="AALB008079-PA"/>
    <property type="gene ID" value="AALB008079"/>
</dbReference>
<feature type="compositionally biased region" description="Polar residues" evidence="1">
    <location>
        <begin position="74"/>
        <end position="86"/>
    </location>
</feature>
<protein>
    <submittedName>
        <fullName evidence="2">Uncharacterized protein</fullName>
    </submittedName>
</protein>
<keyword evidence="3" id="KW-1185">Reference proteome</keyword>
<dbReference type="Proteomes" id="UP000069272">
    <property type="component" value="Chromosome 2R"/>
</dbReference>
<evidence type="ECO:0000313" key="3">
    <source>
        <dbReference type="Proteomes" id="UP000069272"/>
    </source>
</evidence>
<organism evidence="2 3">
    <name type="scientific">Anopheles albimanus</name>
    <name type="common">New world malaria mosquito</name>
    <dbReference type="NCBI Taxonomy" id="7167"/>
    <lineage>
        <taxon>Eukaryota</taxon>
        <taxon>Metazoa</taxon>
        <taxon>Ecdysozoa</taxon>
        <taxon>Arthropoda</taxon>
        <taxon>Hexapoda</taxon>
        <taxon>Insecta</taxon>
        <taxon>Pterygota</taxon>
        <taxon>Neoptera</taxon>
        <taxon>Endopterygota</taxon>
        <taxon>Diptera</taxon>
        <taxon>Nematocera</taxon>
        <taxon>Culicoidea</taxon>
        <taxon>Culicidae</taxon>
        <taxon>Anophelinae</taxon>
        <taxon>Anopheles</taxon>
    </lineage>
</organism>
<evidence type="ECO:0000313" key="2">
    <source>
        <dbReference type="EnsemblMetazoa" id="AALB008079-PA"/>
    </source>
</evidence>
<sequence length="160" mass="18004">MLRTPLMSCGLISILSPETAMPRNECSRVVADCFGLFNIFHHDRSGLSRGLGDAGQSVPGPLRDSLAGPGRPANSISPNPKETGSNEWYYDNRDDSENNIRLSLDNDLQQQQQEQHHNQKVVEHLLELTAQRTMRLPRILPYVIKIIHGFRPSIFIFPTS</sequence>
<accession>A0A182FNG6</accession>